<dbReference type="GO" id="GO:0019843">
    <property type="term" value="F:rRNA binding"/>
    <property type="evidence" value="ECO:0007669"/>
    <property type="project" value="UniProtKB-KW"/>
</dbReference>
<dbReference type="InterPro" id="IPR013025">
    <property type="entry name" value="Ribosomal_uL23-like"/>
</dbReference>
<evidence type="ECO:0000256" key="3">
    <source>
        <dbReference type="ARBA" id="ARBA00022679"/>
    </source>
</evidence>
<keyword evidence="13" id="KW-1185">Reference proteome</keyword>
<dbReference type="EMBL" id="CM010723">
    <property type="protein sequence ID" value="RZC76126.1"/>
    <property type="molecule type" value="Genomic_DNA"/>
</dbReference>
<comment type="similarity">
    <text evidence="1 8">Belongs to the sulfotransferase 1 family.</text>
</comment>
<dbReference type="SUPFAM" id="SSF52540">
    <property type="entry name" value="P-loop containing nucleoside triphosphate hydrolases"/>
    <property type="match status" value="1"/>
</dbReference>
<feature type="domain" description="Sulfotransferase" evidence="10">
    <location>
        <begin position="228"/>
        <end position="506"/>
    </location>
</feature>
<evidence type="ECO:0000256" key="4">
    <source>
        <dbReference type="ARBA" id="ARBA00022730"/>
    </source>
</evidence>
<dbReference type="NCBIfam" id="NF011118">
    <property type="entry name" value="PRK14548.1"/>
    <property type="match status" value="1"/>
</dbReference>
<evidence type="ECO:0000313" key="13">
    <source>
        <dbReference type="Proteomes" id="UP000316621"/>
    </source>
</evidence>
<dbReference type="Gramene" id="RZC76126">
    <property type="protein sequence ID" value="RZC76126"/>
    <property type="gene ID" value="C5167_002661"/>
</dbReference>
<evidence type="ECO:0000256" key="8">
    <source>
        <dbReference type="RuleBase" id="RU361155"/>
    </source>
</evidence>
<proteinExistence type="inferred from homology"/>
<evidence type="ECO:0000313" key="12">
    <source>
        <dbReference type="EMBL" id="RZC76126.1"/>
    </source>
</evidence>
<dbReference type="Gene3D" id="3.30.70.330">
    <property type="match status" value="1"/>
</dbReference>
<dbReference type="Pfam" id="PF00685">
    <property type="entry name" value="Sulfotransfer_1"/>
    <property type="match status" value="1"/>
</dbReference>
<dbReference type="HAMAP" id="MF_01369_A">
    <property type="entry name" value="Ribosomal_uL23_A"/>
    <property type="match status" value="1"/>
</dbReference>
<dbReference type="GO" id="GO:0005840">
    <property type="term" value="C:ribosome"/>
    <property type="evidence" value="ECO:0007669"/>
    <property type="project" value="UniProtKB-KW"/>
</dbReference>
<dbReference type="EC" id="2.8.2.-" evidence="8"/>
<dbReference type="GO" id="GO:0009644">
    <property type="term" value="P:response to high light intensity"/>
    <property type="evidence" value="ECO:0007669"/>
    <property type="project" value="UniProtKB-ARBA"/>
</dbReference>
<feature type="domain" description="Large ribosomal subunit protein uL23 N-terminal" evidence="11">
    <location>
        <begin position="15"/>
        <end position="65"/>
    </location>
</feature>
<evidence type="ECO:0000259" key="10">
    <source>
        <dbReference type="Pfam" id="PF00685"/>
    </source>
</evidence>
<keyword evidence="6" id="KW-0689">Ribosomal protein</keyword>
<dbReference type="Gene3D" id="3.40.50.300">
    <property type="entry name" value="P-loop containing nucleotide triphosphate hydrolases"/>
    <property type="match status" value="1"/>
</dbReference>
<dbReference type="PANTHER" id="PTHR11783">
    <property type="entry name" value="SULFOTRANSFERASE SULT"/>
    <property type="match status" value="1"/>
</dbReference>
<dbReference type="InterPro" id="IPR005633">
    <property type="entry name" value="Ribosomal_uL23_N"/>
</dbReference>
<keyword evidence="7" id="KW-0687">Ribonucleoprotein</keyword>
<dbReference type="Proteomes" id="UP000316621">
    <property type="component" value="Chromosome 9"/>
</dbReference>
<dbReference type="InterPro" id="IPR012677">
    <property type="entry name" value="Nucleotide-bd_a/b_plait_sf"/>
</dbReference>
<dbReference type="Pfam" id="PF03939">
    <property type="entry name" value="Ribosomal_L23eN"/>
    <property type="match status" value="1"/>
</dbReference>
<dbReference type="InterPro" id="IPR012678">
    <property type="entry name" value="Ribosomal_uL23/eL15/eS24_sf"/>
</dbReference>
<sequence length="509" mass="58317">MAPPAKVTSKKADPKVQANKASKAVKAGASTIKKKAKKIRTSVTFHRPKTLQKARNPKYPRISAPPRNKLDHYQILKYPLTTESAMKKIEDNNTLVFIVDIRADKKKIKDAVKKMYDIQTKKVNTLIRPDGTKKAYVRLTPDYDALDVANKIETIQVQQSREPFPSLMAASDAHRGCNNREVTLDFLKGSGRPGLGHDVQYQYQGFWCFAKGIENVIDFQQNFKALESDLLIASVPKSGTIWLKALAFAIINRVHYPCSPSSKNYHHHPLLTASPHDLVPFVEFKHLYPNHSLLDFTNNSTAHDSQCRLIATHVPYPSLPESCRIGTTNCKIIYLCRNPRDNFISMWLFMNKLRASPALASDSNPSLSIEEAFEFFCDGVSEFGPFWDHVLGYWKESREKPHKVLFLKYEDLRKEPITQLKRLADFMGSSFSLEEERQGVIEDISRLCSFEHMKNLDVNKNTTWRKRIDNKVYFRKGEIGDWKNYLTPQMVERLDCLMEEKLQGSGLVF</sequence>
<evidence type="ECO:0000256" key="7">
    <source>
        <dbReference type="ARBA" id="ARBA00023274"/>
    </source>
</evidence>
<evidence type="ECO:0000259" key="11">
    <source>
        <dbReference type="Pfam" id="PF03939"/>
    </source>
</evidence>
<dbReference type="InterPro" id="IPR027417">
    <property type="entry name" value="P-loop_NTPase"/>
</dbReference>
<evidence type="ECO:0000256" key="1">
    <source>
        <dbReference type="ARBA" id="ARBA00005771"/>
    </source>
</evidence>
<feature type="region of interest" description="Disordered" evidence="9">
    <location>
        <begin position="1"/>
        <end position="32"/>
    </location>
</feature>
<gene>
    <name evidence="12" type="ORF">C5167_002661</name>
</gene>
<keyword evidence="4" id="KW-0699">rRNA-binding</keyword>
<evidence type="ECO:0000256" key="9">
    <source>
        <dbReference type="SAM" id="MobiDB-lite"/>
    </source>
</evidence>
<dbReference type="GO" id="GO:0008146">
    <property type="term" value="F:sulfotransferase activity"/>
    <property type="evidence" value="ECO:0007669"/>
    <property type="project" value="InterPro"/>
</dbReference>
<organism evidence="12 13">
    <name type="scientific">Papaver somniferum</name>
    <name type="common">Opium poppy</name>
    <dbReference type="NCBI Taxonomy" id="3469"/>
    <lineage>
        <taxon>Eukaryota</taxon>
        <taxon>Viridiplantae</taxon>
        <taxon>Streptophyta</taxon>
        <taxon>Embryophyta</taxon>
        <taxon>Tracheophyta</taxon>
        <taxon>Spermatophyta</taxon>
        <taxon>Magnoliopsida</taxon>
        <taxon>Ranunculales</taxon>
        <taxon>Papaveraceae</taxon>
        <taxon>Papaveroideae</taxon>
        <taxon>Papaver</taxon>
    </lineage>
</organism>
<dbReference type="GO" id="GO:0003735">
    <property type="term" value="F:structural constituent of ribosome"/>
    <property type="evidence" value="ECO:0007669"/>
    <property type="project" value="InterPro"/>
</dbReference>
<keyword evidence="5" id="KW-0694">RNA-binding</keyword>
<dbReference type="Pfam" id="PF00276">
    <property type="entry name" value="Ribosomal_L23"/>
    <property type="match status" value="1"/>
</dbReference>
<reference evidence="12 13" key="1">
    <citation type="journal article" date="2018" name="Science">
        <title>The opium poppy genome and morphinan production.</title>
        <authorList>
            <person name="Guo L."/>
            <person name="Winzer T."/>
            <person name="Yang X."/>
            <person name="Li Y."/>
            <person name="Ning Z."/>
            <person name="He Z."/>
            <person name="Teodor R."/>
            <person name="Lu Y."/>
            <person name="Bowser T.A."/>
            <person name="Graham I.A."/>
            <person name="Ye K."/>
        </authorList>
    </citation>
    <scope>NUCLEOTIDE SEQUENCE [LARGE SCALE GENOMIC DNA]</scope>
    <source>
        <strain evidence="13">cv. HN1</strain>
        <tissue evidence="12">Leaves</tissue>
    </source>
</reference>
<comment type="similarity">
    <text evidence="2">Belongs to the universal ribosomal protein uL23 family.</text>
</comment>
<dbReference type="FunFam" id="3.30.70.330:FF:000035">
    <property type="entry name" value="60S ribosomal protein L23a"/>
    <property type="match status" value="1"/>
</dbReference>
<name>A0A4Y7KTD8_PAPSO</name>
<dbReference type="SUPFAM" id="SSF54189">
    <property type="entry name" value="Ribosomal proteins S24e, L23 and L15e"/>
    <property type="match status" value="1"/>
</dbReference>
<protein>
    <recommendedName>
        <fullName evidence="8">Sulfotransferase</fullName>
        <ecNumber evidence="8">2.8.2.-</ecNumber>
    </recommendedName>
</protein>
<accession>A0A4Y7KTD8</accession>
<evidence type="ECO:0000256" key="2">
    <source>
        <dbReference type="ARBA" id="ARBA00006700"/>
    </source>
</evidence>
<dbReference type="GO" id="GO:0006412">
    <property type="term" value="P:translation"/>
    <property type="evidence" value="ECO:0007669"/>
    <property type="project" value="InterPro"/>
</dbReference>
<evidence type="ECO:0000256" key="5">
    <source>
        <dbReference type="ARBA" id="ARBA00022884"/>
    </source>
</evidence>
<evidence type="ECO:0000256" key="6">
    <source>
        <dbReference type="ARBA" id="ARBA00022980"/>
    </source>
</evidence>
<keyword evidence="3 8" id="KW-0808">Transferase</keyword>
<dbReference type="InterPro" id="IPR000863">
    <property type="entry name" value="Sulfotransferase_dom"/>
</dbReference>
<dbReference type="AlphaFoldDB" id="A0A4Y7KTD8"/>
<dbReference type="GO" id="GO:1990904">
    <property type="term" value="C:ribonucleoprotein complex"/>
    <property type="evidence" value="ECO:0007669"/>
    <property type="project" value="UniProtKB-KW"/>
</dbReference>